<dbReference type="Pfam" id="PF07645">
    <property type="entry name" value="EGF_CA"/>
    <property type="match status" value="6"/>
</dbReference>
<feature type="domain" description="EGF-like" evidence="6">
    <location>
        <begin position="45"/>
        <end position="85"/>
    </location>
</feature>
<dbReference type="PANTHER" id="PTHR22963:SF39">
    <property type="entry name" value="DUMPY"/>
    <property type="match status" value="1"/>
</dbReference>
<evidence type="ECO:0000256" key="1">
    <source>
        <dbReference type="ARBA" id="ARBA00022536"/>
    </source>
</evidence>
<dbReference type="SUPFAM" id="SSF57196">
    <property type="entry name" value="EGF/Laminin"/>
    <property type="match status" value="6"/>
</dbReference>
<protein>
    <submittedName>
        <fullName evidence="9">Fibrillin-1-like</fullName>
    </submittedName>
</protein>
<gene>
    <name evidence="9" type="primary">LOC106459538</name>
</gene>
<dbReference type="PROSITE" id="PS00010">
    <property type="entry name" value="ASX_HYDROXYL"/>
    <property type="match status" value="7"/>
</dbReference>
<feature type="domain" description="EGF-like" evidence="6">
    <location>
        <begin position="1500"/>
        <end position="1539"/>
    </location>
</feature>
<dbReference type="Gene3D" id="2.90.20.10">
    <property type="entry name" value="Plasmodium vivax P25 domain"/>
    <property type="match status" value="3"/>
</dbReference>
<dbReference type="InterPro" id="IPR001507">
    <property type="entry name" value="ZP_dom"/>
</dbReference>
<name>A0ABM1SDQ1_LIMPO</name>
<feature type="domain" description="EGF-like" evidence="6">
    <location>
        <begin position="554"/>
        <end position="595"/>
    </location>
</feature>
<dbReference type="SUPFAM" id="SSF57184">
    <property type="entry name" value="Growth factor receptor domain"/>
    <property type="match status" value="2"/>
</dbReference>
<dbReference type="InterPro" id="IPR009030">
    <property type="entry name" value="Growth_fac_rcpt_cys_sf"/>
</dbReference>
<keyword evidence="1 4" id="KW-0245">EGF-like domain</keyword>
<comment type="caution">
    <text evidence="4">Lacks conserved residue(s) required for the propagation of feature annotation.</text>
</comment>
<dbReference type="SMART" id="SM00241">
    <property type="entry name" value="ZP"/>
    <property type="match status" value="1"/>
</dbReference>
<reference evidence="9" key="1">
    <citation type="submission" date="2025-08" db="UniProtKB">
        <authorList>
            <consortium name="RefSeq"/>
        </authorList>
    </citation>
    <scope>IDENTIFICATION</scope>
    <source>
        <tissue evidence="9">Muscle</tissue>
    </source>
</reference>
<dbReference type="InterPro" id="IPR000742">
    <property type="entry name" value="EGF"/>
</dbReference>
<evidence type="ECO:0000313" key="8">
    <source>
        <dbReference type="Proteomes" id="UP000694941"/>
    </source>
</evidence>
<evidence type="ECO:0000256" key="2">
    <source>
        <dbReference type="ARBA" id="ARBA00022737"/>
    </source>
</evidence>
<evidence type="ECO:0000313" key="9">
    <source>
        <dbReference type="RefSeq" id="XP_022241756.1"/>
    </source>
</evidence>
<dbReference type="PROSITE" id="PS50026">
    <property type="entry name" value="EGF_3"/>
    <property type="match status" value="15"/>
</dbReference>
<keyword evidence="8" id="KW-1185">Reference proteome</keyword>
<feature type="domain" description="EGF-like" evidence="6">
    <location>
        <begin position="3302"/>
        <end position="3344"/>
    </location>
</feature>
<evidence type="ECO:0000256" key="5">
    <source>
        <dbReference type="SAM" id="Phobius"/>
    </source>
</evidence>
<dbReference type="SMART" id="SM00181">
    <property type="entry name" value="EGF"/>
    <property type="match status" value="44"/>
</dbReference>
<dbReference type="Pfam" id="PF00008">
    <property type="entry name" value="EGF"/>
    <property type="match status" value="1"/>
</dbReference>
<accession>A0ABM1SDQ1</accession>
<dbReference type="RefSeq" id="XP_022241756.1">
    <property type="nucleotide sequence ID" value="XM_022386048.1"/>
</dbReference>
<feature type="disulfide bond" evidence="4">
    <location>
        <begin position="9"/>
        <end position="19"/>
    </location>
</feature>
<keyword evidence="2" id="KW-0677">Repeat</keyword>
<feature type="domain" description="EGF-like" evidence="6">
    <location>
        <begin position="1987"/>
        <end position="2026"/>
    </location>
</feature>
<evidence type="ECO:0000256" key="4">
    <source>
        <dbReference type="PROSITE-ProRule" id="PRU00076"/>
    </source>
</evidence>
<feature type="domain" description="EGF-like" evidence="6">
    <location>
        <begin position="2923"/>
        <end position="2962"/>
    </location>
</feature>
<feature type="domain" description="EGF-like" evidence="6">
    <location>
        <begin position="920"/>
        <end position="962"/>
    </location>
</feature>
<dbReference type="SMART" id="SM00179">
    <property type="entry name" value="EGF_CA"/>
    <property type="match status" value="10"/>
</dbReference>
<dbReference type="SMART" id="SM00289">
    <property type="entry name" value="WR1"/>
    <property type="match status" value="10"/>
</dbReference>
<feature type="domain" description="ZP" evidence="7">
    <location>
        <begin position="3426"/>
        <end position="3663"/>
    </location>
</feature>
<dbReference type="InterPro" id="IPR006150">
    <property type="entry name" value="Cys_repeat_1"/>
</dbReference>
<dbReference type="InterPro" id="IPR000152">
    <property type="entry name" value="EGF-type_Asp/Asn_hydroxyl_site"/>
</dbReference>
<dbReference type="CDD" id="cd00054">
    <property type="entry name" value="EGF_CA"/>
    <property type="match status" value="4"/>
</dbReference>
<dbReference type="GeneID" id="106459538"/>
<keyword evidence="5" id="KW-1133">Transmembrane helix</keyword>
<feature type="domain" description="EGF-like" evidence="6">
    <location>
        <begin position="5"/>
        <end position="44"/>
    </location>
</feature>
<dbReference type="InterPro" id="IPR001881">
    <property type="entry name" value="EGF-like_Ca-bd_dom"/>
</dbReference>
<dbReference type="PROSITE" id="PS01186">
    <property type="entry name" value="EGF_2"/>
    <property type="match status" value="20"/>
</dbReference>
<dbReference type="SMART" id="SM00286">
    <property type="entry name" value="PTI"/>
    <property type="match status" value="28"/>
</dbReference>
<feature type="transmembrane region" description="Helical" evidence="5">
    <location>
        <begin position="3727"/>
        <end position="3754"/>
    </location>
</feature>
<keyword evidence="5" id="KW-0472">Membrane</keyword>
<feature type="domain" description="EGF-like" evidence="6">
    <location>
        <begin position="2074"/>
        <end position="2113"/>
    </location>
</feature>
<dbReference type="Gene3D" id="2.10.25.10">
    <property type="entry name" value="Laminin"/>
    <property type="match status" value="6"/>
</dbReference>
<dbReference type="PROSITE" id="PS51034">
    <property type="entry name" value="ZP_2"/>
    <property type="match status" value="1"/>
</dbReference>
<dbReference type="InterPro" id="IPR049883">
    <property type="entry name" value="NOTCH1_EGF-like"/>
</dbReference>
<dbReference type="InterPro" id="IPR018097">
    <property type="entry name" value="EGF_Ca-bd_CS"/>
</dbReference>
<keyword evidence="3 4" id="KW-1015">Disulfide bond</keyword>
<sequence length="3799" mass="410372">MFLYLVDPCVNHCGVQAVCLVESHKAVCRCRPGYTGDPYLGGCESIQFCELAPCHSSAKCVHVPGSYKCHCPTGYLGDPYTNGCHHPNSCPNGDSDCPTDSACMDDPNEGFLCKNPCEQASCGSNSNCQVIDHQATCSCLDNFRGNPTPNDGCVRVSQHCLLVEDCGSDNQACVSGQCRLFCTRDSECAVGEKCIKNRCTIPCFSHNNCPSGEACITNGFCQLGCRENAECGPKMACIQNKCEDPCKIVGVCGSHAHCDVKNHEPSCSCPPGFEGNPSPVLGCKRVITVCSPVDSCPPPFICVMERCRPPCDKCVEGEKCIDNICLVSCTSDSNCPTGEICINQHCQVGCRNTADCHLSQICDSYSCICKTGFQRNASGCSDIDECSSNPCHPTATCENSPGTFYCGCRTGQIGDGFKGCYRPGECPNGDSDCPFNSACGQDENGIPKCVDPCSESPCGPNAGCVVYNHKPECFCPKTGLFTGDPYDKQKGCIKVDCLHDADCATDQHCLQFRCESPCTTVDCGPEGTCVVRNRQAVCRCQPGFENNNHLSCIDIDECKLHPCHSSAICENVQGSYTCSCPLGLVGDPRISPGCHDPNICYNGNSDCLDTAACMLVDGVPYCKDPCDDPTSCGVNATCKAVNHEAVCSCPFGFTGNPEIQCKKVECIKNQECHNNEVCLKNRCVDACLGQIICGKNTNCVSQDHSSICRCQDGYYGDPVAGCRKIITCVKDQDCPSGEFCYNGKICRVACNSNRDCGLNELCHEEKCITVCQGNSDCPEGQACVDEKCINVDRCSSDTDCEGIETCRSNSKGYNDCQNSCATVLCGQNAICVAEEHTGVCQCPPNFVGNPLDDYIGCQKAECIAHKHCQQDKVCHNSKCVDPCTLHSLCGENAYCIAEDHAAVCRCRSGYEGDPLSGCQLIDHCVKRPCHPTANCRNRFGGYECQCPEDKNIGNPYNHPGCRGPNECPSGNTDCPPTATCVTNGLSTPICKNPCQLSDVCGRNAICKVEYHQPVCQCPEQFSGNPNDPIRGCVRVLVACESDKECSAGFVCSNQRCRFPCESVQDCADGEFCIEDHCVQECQNDNECFRREICIAQKCLVGCRTDAECTSKESCMQNKCRDSCESPTVCGTNAICSVENHNPHCKCPPGFIGDPEVECHRVLPNCTTGADCPLNHFCIRGQCLVECNTDGDCAVGEKCFNNHCVGLCHNDSECQQNEICVSNRCEVGCRAGNQCPDHMACVSNQCRDPCEGSATCGPNAVCKVVNHRSVCSCPTSFVGRPNANVGCIRVSTTCSDNSECPFGYYCFNEFCRVACSSDKDCVVNEKCSNGRCFIQCLQDRDCPSVEICKQNLCQVGCRSDNDCLFNEACINSQCLDPCGSPTVCGTNALCQVTNHLTECFCPPELTGDAKIECNRVPTKCTNDNECGPEKYCDASMCAVACSIDTECLDNEKCIDRRCSVICTSDESCPGGYICETGQCIPGCRNDFECPLMDACISLQCINPCDSPTACGTNAQCQPVDHQPFCTCLPNYTGDPRVECNKVDCIIDSNCGATEICQNYKCIEGCRSDNSCPPDMTCIRRKCEDPCQFSAACGAHAICKTEAHTLLCSCPVGFSGNPLLECFRVGVCTVSADCKEGQVCEDNKCLPQVECRNNSECQLGEICLQNKCFEGCHTDDNCPFDQSCISGQCQNPCLVRGACGLKAVCSTVQHERSCTCPPGFTGNPKTQCQEFIGTCNSEDDCLAGTICQNGQCVVSKGCSSDNDCARGQICDNTTCVYGCRSHSDCEFDMACVGRQCQNPCSEDACGTDAKCLAINHQANCRCPEGYTGSAKTHCYPLVEDCYADNDCELGKLCISNKCIVGCHANSHCPYDKACIEGRCQNPCQGRTACGIGAACRAINHKTECTCPSNHTGDPKVRCTPFRPYQCEKESDCNSGFVCENNLCISVVQECSLDTACAPGKICEDNKCVVGCRRDSDCTFDKACINSQCLDPCSVPNVCSRNTNCRPVVHRPLCTCKPGFTGQPYVSCQQVPVSRVQCDIDKDCDSGKICEDHQCIVGCRKDSNCPTNKACINTKCENPCDFPDACGLHATCVPSSHKPVCTCQVGYTGDANVICHLAPIDLCASDRECSVGNICEEGNCIDACRTDGSCPYDKSCIKNRCQDPCSFYSACGTQAFCHAANHKAVCSCLPSFIGDPKVSCTKGETDISFCELDTDCVFGSICIDESCVEGCRNDDHCSPDMACIGQHCENPCSPPNSCGINAQCGTDFHRPVCTCKPGFVGDPNEKCTFVDTNNCTTDTDCPIQHICEDSRCGIGCRSYENCALEEACLNGICQNPCSVFGACGRNAICQPINHRPECFCPPNFHGNPNIICNGGYVDCNQDQDCELGKICDNKQCISGCRDDNNCPYNKVCSSGQCLNPCLLPNICGQNAECQPINHEVACSCPKNMIGSPVIKCSPIIDSYCHNDTQCPIGNICDNGKCIVGCRSDIHCAFEESCFNNHCQNPCTIFGACGENAVCNPFNHDRICSCPSQFTGNPKIQCVRIPAVVRCSKDTDCLASQICDGSRCTDGCYSDNNCPQNQACIRGNCANPCGQSGVCGKKALCLPFEHIPYCQCPSGFTGDPKVLCNEVVAGDQCKEDENCAIGSVCVQSQCVVGCRTNNNCPFNEACINTICQNPCLVGGVCGVNTLCQALNHEAVCSCLPGYTGSPSSECSVAQPVCEMDSDCGIGYVCVHQNCKDINECLQGHGPCATGAVCTNLPGNYKCSCLSDLTGDPYSDGCHPVVTKCHRDTDCKSNEACNRETEACYDLCSESDICGKRAKCKAINHQVECHCGIGLTGNPNLECSEIQTCVRHEECLGNLHCMGKRCNCPRPFKQEGFFCVLSSRNCSTTNPCPENQECIYTGVQNSLCVCPRGFVMMPNGICRDLNECDQVPFPCGQGAQCFNSEGSYICKCPWGTVGEPNFGGCKTLEGDCLVDDDCPSNQACDVTISKCHDPCLVESVCGLNAHCEVNNHSPYCLCPPGYTGNPNSNCHRIHGCQTTEHCPGNLICLPNKLCGCTGELSRIFDFCILTDRNCTTTSPCLDNQECVYTETSTGFCICPRGFSLHSDGSCLDINECVEQPQRPCSIGEYCRNTLGGYECRCPDGFRGDPYDGQCLRLNDGSGCQFDSDCLHSEVCDTSSNTCYNPCGQDQMCGQNAICKIENHKPVCYCPPEYSGNPLTFCFKVIQCGVDYNCPGNQVCLDTKTCGCPSQFQRRGDYCLLTRRNCTTSNPCLSNEECVYVGSHRGFCVCPRGFKIMPNGSCQDINECERSVSVCGKNGICTNLPGSYHCTCPVDTIGDPYLRGCTNIIKKCKVNDDCASDKECDRNSGECITPCYICGPRSTCTVTRHEAICVCPSNLIGDAYDKNYGCFNDVFGRTPAPTSDMSVMCLADGIQVSVHLDGFNGVLYVKGHSENPQCRRFVTNSDWQAVDFKVLFNTCGLIHVDGEASFILVIQKHPKLVTYRARAYHVKCVYNTGEKTISLGFNVSMITTSGTIANTGPPPSCKMAIVQANGKEITSAEVGDDLLLRVDVQPDYIYGGFARSCVAKTTDDNEEIEYQVTDDNGCATDPTVFGNWIIDPDTKLLEARFSAFKFPTSNNIRFQCNIRVCFGSCPPVNCNGVSTYESRHKRQALNEKFILGENFQEGTLREEIQVQSNAILTLDPKSEKVFESLDEPTISKIQNVCIPRLGFIISLVVTGLVALVAVAISISCWLMAYRKTSKPPNGPLPHPLDFPNPLHTSSEPIVAEPTPDYFPTPCHGF</sequence>
<evidence type="ECO:0000259" key="7">
    <source>
        <dbReference type="PROSITE" id="PS51034"/>
    </source>
</evidence>
<feature type="domain" description="EGF-like" evidence="6">
    <location>
        <begin position="3111"/>
        <end position="3154"/>
    </location>
</feature>
<keyword evidence="5" id="KW-0812">Transmembrane</keyword>
<feature type="domain" description="EGF-like" evidence="6">
    <location>
        <begin position="623"/>
        <end position="662"/>
    </location>
</feature>
<evidence type="ECO:0000259" key="6">
    <source>
        <dbReference type="PROSITE" id="PS50026"/>
    </source>
</evidence>
<organism evidence="8 9">
    <name type="scientific">Limulus polyphemus</name>
    <name type="common">Atlantic horseshoe crab</name>
    <dbReference type="NCBI Taxonomy" id="6850"/>
    <lineage>
        <taxon>Eukaryota</taxon>
        <taxon>Metazoa</taxon>
        <taxon>Ecdysozoa</taxon>
        <taxon>Arthropoda</taxon>
        <taxon>Chelicerata</taxon>
        <taxon>Merostomata</taxon>
        <taxon>Xiphosura</taxon>
        <taxon>Limulidae</taxon>
        <taxon>Limulus</taxon>
    </lineage>
</organism>
<feature type="domain" description="EGF-like" evidence="6">
    <location>
        <begin position="1795"/>
        <end position="1833"/>
    </location>
</feature>
<dbReference type="Proteomes" id="UP000694941">
    <property type="component" value="Unplaced"/>
</dbReference>
<dbReference type="PROSITE" id="PS01187">
    <property type="entry name" value="EGF_CA"/>
    <property type="match status" value="6"/>
</dbReference>
<evidence type="ECO:0000256" key="3">
    <source>
        <dbReference type="ARBA" id="ARBA00023157"/>
    </source>
</evidence>
<feature type="domain" description="EGF-like" evidence="6">
    <location>
        <begin position="2736"/>
        <end position="2778"/>
    </location>
</feature>
<feature type="domain" description="EGF-like" evidence="6">
    <location>
        <begin position="382"/>
        <end position="418"/>
    </location>
</feature>
<dbReference type="PANTHER" id="PTHR22963">
    <property type="entry name" value="ENDOGLIN-RELATED"/>
    <property type="match status" value="1"/>
</dbReference>
<feature type="domain" description="EGF-like" evidence="6">
    <location>
        <begin position="2991"/>
        <end position="3030"/>
    </location>
</feature>
<proteinExistence type="predicted"/>